<dbReference type="CDD" id="cd00064">
    <property type="entry name" value="FU"/>
    <property type="match status" value="1"/>
</dbReference>
<dbReference type="PANTHER" id="PTHR11319:SF35">
    <property type="entry name" value="OUTER MEMBRANE PROTEIN PMPC-RELATED"/>
    <property type="match status" value="1"/>
</dbReference>
<name>A0A8S1M133_9CILI</name>
<reference evidence="3" key="1">
    <citation type="submission" date="2021-01" db="EMBL/GenBank/DDBJ databases">
        <authorList>
            <consortium name="Genoscope - CEA"/>
            <person name="William W."/>
        </authorList>
    </citation>
    <scope>NUCLEOTIDE SEQUENCE</scope>
</reference>
<evidence type="ECO:0000313" key="4">
    <source>
        <dbReference type="Proteomes" id="UP000692954"/>
    </source>
</evidence>
<keyword evidence="4" id="KW-1185">Reference proteome</keyword>
<dbReference type="OrthoDB" id="77931at2759"/>
<feature type="transmembrane region" description="Helical" evidence="1">
    <location>
        <begin position="2870"/>
        <end position="2892"/>
    </location>
</feature>
<feature type="transmembrane region" description="Helical" evidence="1">
    <location>
        <begin position="2677"/>
        <end position="2698"/>
    </location>
</feature>
<keyword evidence="1" id="KW-0812">Transmembrane</keyword>
<evidence type="ECO:0000313" key="3">
    <source>
        <dbReference type="EMBL" id="CAD8073527.1"/>
    </source>
</evidence>
<feature type="chain" id="PRO_5035865824" evidence="2">
    <location>
        <begin position="20"/>
        <end position="3079"/>
    </location>
</feature>
<evidence type="ECO:0000256" key="1">
    <source>
        <dbReference type="SAM" id="Phobius"/>
    </source>
</evidence>
<comment type="caution">
    <text evidence="3">The sequence shown here is derived from an EMBL/GenBank/DDBJ whole genome shotgun (WGS) entry which is preliminary data.</text>
</comment>
<feature type="transmembrane region" description="Helical" evidence="1">
    <location>
        <begin position="2718"/>
        <end position="2744"/>
    </location>
</feature>
<dbReference type="Proteomes" id="UP000692954">
    <property type="component" value="Unassembled WGS sequence"/>
</dbReference>
<keyword evidence="1" id="KW-1133">Transmembrane helix</keyword>
<protein>
    <submittedName>
        <fullName evidence="3">Uncharacterized protein</fullName>
    </submittedName>
</protein>
<keyword evidence="2" id="KW-0732">Signal</keyword>
<dbReference type="InterPro" id="IPR006212">
    <property type="entry name" value="Furin_repeat"/>
</dbReference>
<evidence type="ECO:0000256" key="2">
    <source>
        <dbReference type="SAM" id="SignalP"/>
    </source>
</evidence>
<dbReference type="EMBL" id="CAJJDN010000031">
    <property type="protein sequence ID" value="CAD8073527.1"/>
    <property type="molecule type" value="Genomic_DNA"/>
</dbReference>
<gene>
    <name evidence="3" type="ORF">PSON_ATCC_30995.1.T0310005</name>
</gene>
<keyword evidence="1" id="KW-0472">Membrane</keyword>
<proteinExistence type="predicted"/>
<organism evidence="3 4">
    <name type="scientific">Paramecium sonneborni</name>
    <dbReference type="NCBI Taxonomy" id="65129"/>
    <lineage>
        <taxon>Eukaryota</taxon>
        <taxon>Sar</taxon>
        <taxon>Alveolata</taxon>
        <taxon>Ciliophora</taxon>
        <taxon>Intramacronucleata</taxon>
        <taxon>Oligohymenophorea</taxon>
        <taxon>Peniculida</taxon>
        <taxon>Parameciidae</taxon>
        <taxon>Paramecium</taxon>
    </lineage>
</organism>
<feature type="transmembrane region" description="Helical" evidence="1">
    <location>
        <begin position="2765"/>
        <end position="2787"/>
    </location>
</feature>
<feature type="transmembrane region" description="Helical" evidence="1">
    <location>
        <begin position="2904"/>
        <end position="2923"/>
    </location>
</feature>
<sequence>MLFSCCLLMLFLLSIQVNSQCEDLPFKDEVNVLNPQGEYIQELSEKIIQGEENVGFGIWMKYQPMLQLQDINDRNSNLIISTTKKIIVNGGYFIYLMEQNINKFKSVVVSVVIHSKDQNIYYNIYYSFKQSVGTLTFGVDVLKYEGVWIMFYVYFDQIQKQTTFGFYNTLDIIPTQAVDDVPNFELNLKHKFGGLFNYENENEELVILKRFNGLIYYTFTTKEENTFSNLEICANPGQNFDTCYDEERLIFKLSGDNQLMIGKSFQQFEMNQGLRSTIYILNGWLKLDQLRQSEAETVIFRITINQFYNDNLYIGDREALLKYYQSSILDENGFEISTYSYSFPIKRKSMTDNDHKISQFGEEFQELLINWHFFQYEFGTQNNNGQPRLQIYFPTIKEVRLYEWAQAINHFKQVQYYIYIGGDHYSNQLMKGFISGIKIEYFCISSEAQFNPICHYSCLTCDGPTQYNCLSCSDNSFRYYEDLIKSCTCQQGFVEIDNQLQCKSIVQGLFHISKQELELKCSKPGYSNCEGQNIQCNFGYFQFKNSCIKCPFYEDFYLGTQILCFDCIIEPKRFAETLQCSKTAETYHAQKDYVYKITERFLEEQNSFEIQFNDSENENNKIELRQGFISKNTCKQGYYYKDHKCHQCQEMCKQCQSIFECELCIDGFYVDSNKQCSKCTKCRTCLSLQQCYTCNEGQEYHQGSCITCGHNCKSCDEQGYCNYCIGSHSLYYISMDGRNCKECNIENCIYCFEYIINNEVYYTNLNVKFQTVNYDVSYIFYSCALCKENYFYNQNTQKCELKPLNDDCDFAIILNDSSQKCIKSYNNLDAIQNIDCPTNQYCKSCIKNYNDIDSFCIECEEGYYSSELSGQCKECLFPCQTCIQQNKQYQDFWKWKIKATYKFLQNSNDDNEAQSYDVIINLELICTSCQRGFILYEQQCIKDCDENCGKCEIIDGKSTCVQCYEISSSNFLKSVNSGGKCLQCPSNCIACIDRTKMEIYEINPYFILTNQNLHFTRKCYEKTNEINQFKNYFYDSFTQQISVCNINLQCYNKIIIKQNLYCSDEQFYTLKHEAILRDDLQFEQNNLWIGDLFDEDHYFKKFETPYIYQYLNEISIRQVQYEFTLIQDWGPECFLSQYNQIYQKIQQNVFSIQQVDLEFVGEPQFTILRVYSNLTFSNFSTISFKNFKFMFSNPSYNVLGQNYFPIFLFSIKQSLSLKIIDCTFITNNETDTNYSLTIKSNIPYSLYIENLIISNFYIYNSDIFTITSQQHPNENYVQLKNIVIKDSYFFNSSFLKFQAQIDYLRLSSIITQIQIKETKFIQSNFLISNCFPNYSVGSLFINSITLQNIILSSNSTFLYLPCIDQSQLEKLILNNSIIAFGSKFYYSNVINLQDLIINNTKISQSNLISNNLDYSKSQSALLASSNIVLKSFQIINVEYDEYQQILVINKYKEISGLKLEVLGLIISNCLISSRNQRKQTSYEQSMIFIECQICILNDIQIVRRYGLPEITVINSEKLEIKNLIISQNQQFLPKALHSIIECVDQHAPLDMYFYIYIGQYKDVFIDNLKVSNSLSFNNPFIILKGYDIMEKLIIEKIVIQNTNFMSNILIIFDANQHTSLISIDSQQESSVILSNVNFLYNHLNEYYQDLTRVSATTIFIQLQFGIVLLEKCFFLQNIVTNSSDSILYLKVFSFQLWNSHFQNNGLLNVSSLSQNLIFSQLQDLSQINFNIIFPIKSNGGNGYLILNILEINNLTINTSYSQNGGGFYITTQGKSSINILNSFFYNTISSLDSSIYSIGGCLFIDASSSKITFKMHNTIIDTSYSRYEGGAIYINPSLSYNQIEIQNLVVKECFSLQNSFFSYVLSKIETIFSQVIFKNIVFQITEEGFQKYFSQISDLSENDASNIATSNPTIFIQYGNITIFNCSFVSNFIQFLIKIEQAQNIIFSNVKVINSTVLQSPLFKFNLRQEFFGQLQISNLELSNIIQIRKNFNYSCNLQNNSVISELQCPSYLPQVPLQYSENDKTELNQQRLNCNEQLIFSNKRFNFSLIELDKFNNTHKLIVEKIHLYNVLCETCQFGLFRILQIEKQEEETLKFSQVTIKNCICGNTGCLSILQYYDESILKKSLLESQRILQQHNYDKLSFQLNQQINILDSVFINNTAIYGGSLFIIEVGILIKNSIFQNNSAQIGGAIYYYSQESQILILNSKIISNTAKVAGGVFLYEQSFQLTKELDIQLSNNNSTLYGQDIFEKPRSLTLSIDGGQTFLEKSLHTVSEDEIVEQIINKPYKILGYSEKMQYITLPTGRSISSYSYFDFQTSTIIPYNLTFRIIPLDKFQNQIKGLSKSICTLYPKVFNLSSQTEEINLNYSLSYYNVSFDEKTGDYNLDDLTIYFKPNLSNSLVLQLLIQCNSILVPQYENEPPYKITKNISNYKLLVNIKTFPCQLGEFLNTTSGGCTLCDTFQNQYQVQWNAQSCTQKDDFKIRQIKPAMIELRSGYWRPYYYSQTIEYCYHLVENCEGGWKPGDDSCITGHIGALCEQCDLYNIVGLGQYSVSSKYSCGSCDQIIGNILTIVFISAWTLISILMSVGSTVEMIKEFIVGLRLKSLGVTFVVKQASTAILIKVLTNYLQIISTIATFQLQVPSGLASVVNSVGSPIESMGYSLDCFLISITDIPIIYFRIIWSLLMAFSYIIIFFIIEGIRVITKSISFNISYVSTALIYVFIYLQPNIIGGLISLISFRIISDEYWIQGNVAYKYNTSEHAKWLASFCLPLLLLFSILIPLYFWFGVRENRANLDKTSVRQKWGYLYNEYKLHAYYWETIKILQKEFMIIVLTYYDDHVPIKASLVFLVLFGYSFLTTSSKPYMTGYLNYLDTQSTIVCAVSIILGSSIYTAQQSDLFEIVWPFYIIIGILNGLFILRLLIKILFAYFHKLNEQIDKIKELITNKFPNQIKRYPFIQEIFESRKKQQARVKERYAKIRNHLLPQARMILEYRKLNNFDLPVRIQTQIFENEQDNIQKNDRNSNDSNFGVNSPLFTGSRSKKIETLFKTPQMSKIYPELTTNYINQDNLKSSIHQSQN</sequence>
<accession>A0A8S1M133</accession>
<dbReference type="PANTHER" id="PTHR11319">
    <property type="entry name" value="G PROTEIN-COUPLED RECEPTOR-RELATED"/>
    <property type="match status" value="1"/>
</dbReference>
<feature type="transmembrane region" description="Helical" evidence="1">
    <location>
        <begin position="2566"/>
        <end position="2588"/>
    </location>
</feature>
<feature type="transmembrane region" description="Helical" evidence="1">
    <location>
        <begin position="2841"/>
        <end position="2858"/>
    </location>
</feature>
<feature type="signal peptide" evidence="2">
    <location>
        <begin position="1"/>
        <end position="19"/>
    </location>
</feature>